<accession>X0TI36</accession>
<dbReference type="PANTHER" id="PTHR11999:SF70">
    <property type="entry name" value="MIP05841P"/>
    <property type="match status" value="1"/>
</dbReference>
<dbReference type="Gene3D" id="3.40.640.10">
    <property type="entry name" value="Type I PLP-dependent aspartate aminotransferase-like (Major domain)"/>
    <property type="match status" value="1"/>
</dbReference>
<dbReference type="GO" id="GO:0030170">
    <property type="term" value="F:pyridoxal phosphate binding"/>
    <property type="evidence" value="ECO:0007669"/>
    <property type="project" value="InterPro"/>
</dbReference>
<evidence type="ECO:0000256" key="3">
    <source>
        <dbReference type="ARBA" id="ARBA00022898"/>
    </source>
</evidence>
<dbReference type="InterPro" id="IPR015421">
    <property type="entry name" value="PyrdxlP-dep_Trfase_major"/>
</dbReference>
<dbReference type="GO" id="GO:0005737">
    <property type="term" value="C:cytoplasm"/>
    <property type="evidence" value="ECO:0007669"/>
    <property type="project" value="TreeGrafter"/>
</dbReference>
<comment type="cofactor">
    <cofactor evidence="1">
        <name>pyridoxal 5'-phosphate</name>
        <dbReference type="ChEBI" id="CHEBI:597326"/>
    </cofactor>
</comment>
<keyword evidence="3" id="KW-0663">Pyridoxal phosphate</keyword>
<dbReference type="InterPro" id="IPR010977">
    <property type="entry name" value="Aromatic_deC"/>
</dbReference>
<feature type="non-terminal residue" evidence="5">
    <location>
        <position position="1"/>
    </location>
</feature>
<dbReference type="Gene3D" id="1.20.1340.10">
    <property type="entry name" value="dopa decarboxylase, N-terminal domain"/>
    <property type="match status" value="1"/>
</dbReference>
<dbReference type="AlphaFoldDB" id="X0TI36"/>
<dbReference type="PRINTS" id="PR00800">
    <property type="entry name" value="YHDCRBOXLASE"/>
</dbReference>
<evidence type="ECO:0000313" key="5">
    <source>
        <dbReference type="EMBL" id="GAF87802.1"/>
    </source>
</evidence>
<gene>
    <name evidence="5" type="ORF">S01H1_31072</name>
</gene>
<dbReference type="GO" id="GO:0019752">
    <property type="term" value="P:carboxylic acid metabolic process"/>
    <property type="evidence" value="ECO:0007669"/>
    <property type="project" value="InterPro"/>
</dbReference>
<dbReference type="InterPro" id="IPR002129">
    <property type="entry name" value="PyrdxlP-dep_de-COase"/>
</dbReference>
<dbReference type="SUPFAM" id="SSF53383">
    <property type="entry name" value="PLP-dependent transferases"/>
    <property type="match status" value="1"/>
</dbReference>
<dbReference type="PANTHER" id="PTHR11999">
    <property type="entry name" value="GROUP II PYRIDOXAL-5-PHOSPHATE DECARBOXYLASE"/>
    <property type="match status" value="1"/>
</dbReference>
<dbReference type="GO" id="GO:0016831">
    <property type="term" value="F:carboxy-lyase activity"/>
    <property type="evidence" value="ECO:0007669"/>
    <property type="project" value="UniProtKB-KW"/>
</dbReference>
<reference evidence="5" key="1">
    <citation type="journal article" date="2014" name="Front. Microbiol.">
        <title>High frequency of phylogenetically diverse reductive dehalogenase-homologous genes in deep subseafloor sedimentary metagenomes.</title>
        <authorList>
            <person name="Kawai M."/>
            <person name="Futagami T."/>
            <person name="Toyoda A."/>
            <person name="Takaki Y."/>
            <person name="Nishi S."/>
            <person name="Hori S."/>
            <person name="Arai W."/>
            <person name="Tsubouchi T."/>
            <person name="Morono Y."/>
            <person name="Uchiyama I."/>
            <person name="Ito T."/>
            <person name="Fujiyama A."/>
            <person name="Inagaki F."/>
            <person name="Takami H."/>
        </authorList>
    </citation>
    <scope>NUCLEOTIDE SEQUENCE</scope>
    <source>
        <strain evidence="5">Expedition CK06-06</strain>
    </source>
</reference>
<dbReference type="EMBL" id="BARS01019152">
    <property type="protein sequence ID" value="GAF87802.1"/>
    <property type="molecule type" value="Genomic_DNA"/>
</dbReference>
<dbReference type="InterPro" id="IPR015424">
    <property type="entry name" value="PyrdxlP-dep_Trfase"/>
</dbReference>
<protein>
    <recommendedName>
        <fullName evidence="6">Aspartate aminotransferase family protein</fullName>
    </recommendedName>
</protein>
<evidence type="ECO:0000256" key="1">
    <source>
        <dbReference type="ARBA" id="ARBA00001933"/>
    </source>
</evidence>
<evidence type="ECO:0000256" key="4">
    <source>
        <dbReference type="ARBA" id="ARBA00023239"/>
    </source>
</evidence>
<proteinExistence type="predicted"/>
<sequence length="274" mass="30544">ENPPQQGESMDVIFNDFQKIILPGMTHWQSPNFYAYFNANASFPSILGEMLSAALGAQCMKWETSPAATELEEKVTDWLKEILGLPINFHGVIHDTGSTSTLCAVLTAREKYSGYQVNKQGVSSFNHLRFYCSTHTHSSVEKAIRIAGIGSENLVLVETDDQFRLKPGLLEQAIENDKQNGGKPCCVIATLGTTSSTAIDPLEKIAKICAKFNVWLHVDAAQSGSALALPEYRWMIKGIEQADTFFFNPHKWLFTNFDCSIYYAKDKEALLKTF</sequence>
<comment type="caution">
    <text evidence="5">The sequence shown here is derived from an EMBL/GenBank/DDBJ whole genome shotgun (WGS) entry which is preliminary data.</text>
</comment>
<keyword evidence="4" id="KW-0456">Lyase</keyword>
<evidence type="ECO:0000256" key="2">
    <source>
        <dbReference type="ARBA" id="ARBA00022793"/>
    </source>
</evidence>
<dbReference type="GO" id="GO:0006520">
    <property type="term" value="P:amino acid metabolic process"/>
    <property type="evidence" value="ECO:0007669"/>
    <property type="project" value="InterPro"/>
</dbReference>
<name>X0TI36_9ZZZZ</name>
<feature type="non-terminal residue" evidence="5">
    <location>
        <position position="274"/>
    </location>
</feature>
<keyword evidence="2" id="KW-0210">Decarboxylase</keyword>
<dbReference type="Pfam" id="PF00282">
    <property type="entry name" value="Pyridoxal_deC"/>
    <property type="match status" value="1"/>
</dbReference>
<organism evidence="5">
    <name type="scientific">marine sediment metagenome</name>
    <dbReference type="NCBI Taxonomy" id="412755"/>
    <lineage>
        <taxon>unclassified sequences</taxon>
        <taxon>metagenomes</taxon>
        <taxon>ecological metagenomes</taxon>
    </lineage>
</organism>
<evidence type="ECO:0008006" key="6">
    <source>
        <dbReference type="Google" id="ProtNLM"/>
    </source>
</evidence>